<dbReference type="Proteomes" id="UP000692954">
    <property type="component" value="Unassembled WGS sequence"/>
</dbReference>
<dbReference type="EMBL" id="CAJJDN010000035">
    <property type="protein sequence ID" value="CAD8077047.1"/>
    <property type="molecule type" value="Genomic_DNA"/>
</dbReference>
<proteinExistence type="predicted"/>
<evidence type="ECO:0000313" key="2">
    <source>
        <dbReference type="Proteomes" id="UP000692954"/>
    </source>
</evidence>
<gene>
    <name evidence="1" type="ORF">PSON_ATCC_30995.1.T0350300</name>
</gene>
<organism evidence="1 2">
    <name type="scientific">Paramecium sonneborni</name>
    <dbReference type="NCBI Taxonomy" id="65129"/>
    <lineage>
        <taxon>Eukaryota</taxon>
        <taxon>Sar</taxon>
        <taxon>Alveolata</taxon>
        <taxon>Ciliophora</taxon>
        <taxon>Intramacronucleata</taxon>
        <taxon>Oligohymenophorea</taxon>
        <taxon>Peniculida</taxon>
        <taxon>Parameciidae</taxon>
        <taxon>Paramecium</taxon>
    </lineage>
</organism>
<sequence>MSNIAVALDDTSSPAIISGIVLFFRKSKNIEKYVIWDDIKHNPNITQIEFMAINTQNFKLKKPKPLIETSTDKIELDIVLHICSFIIRNYEIILKQSHEDIQHTKVSFLRVDIFEKEFRQQKRKLCFYFDNFNGSQKLQIQNENDDDNESISLNKNYRLEYEKLFLE</sequence>
<keyword evidence="2" id="KW-1185">Reference proteome</keyword>
<name>A0A8S1MA37_9CILI</name>
<comment type="caution">
    <text evidence="1">The sequence shown here is derived from an EMBL/GenBank/DDBJ whole genome shotgun (WGS) entry which is preliminary data.</text>
</comment>
<dbReference type="AlphaFoldDB" id="A0A8S1MA37"/>
<accession>A0A8S1MA37</accession>
<protein>
    <submittedName>
        <fullName evidence="1">Uncharacterized protein</fullName>
    </submittedName>
</protein>
<reference evidence="1" key="1">
    <citation type="submission" date="2021-01" db="EMBL/GenBank/DDBJ databases">
        <authorList>
            <consortium name="Genoscope - CEA"/>
            <person name="William W."/>
        </authorList>
    </citation>
    <scope>NUCLEOTIDE SEQUENCE</scope>
</reference>
<evidence type="ECO:0000313" key="1">
    <source>
        <dbReference type="EMBL" id="CAD8077047.1"/>
    </source>
</evidence>